<evidence type="ECO:0000313" key="10">
    <source>
        <dbReference type="EMBL" id="SHG70039.1"/>
    </source>
</evidence>
<organism evidence="10 11">
    <name type="scientific">Flagellimonas flava</name>
    <dbReference type="NCBI Taxonomy" id="570519"/>
    <lineage>
        <taxon>Bacteria</taxon>
        <taxon>Pseudomonadati</taxon>
        <taxon>Bacteroidota</taxon>
        <taxon>Flavobacteriia</taxon>
        <taxon>Flavobacteriales</taxon>
        <taxon>Flavobacteriaceae</taxon>
        <taxon>Flagellimonas</taxon>
    </lineage>
</organism>
<evidence type="ECO:0000256" key="6">
    <source>
        <dbReference type="NCBIfam" id="TIGR01225"/>
    </source>
</evidence>
<dbReference type="AlphaFoldDB" id="A0A1M5LZC9"/>
<evidence type="ECO:0000256" key="2">
    <source>
        <dbReference type="ARBA" id="ARBA00012994"/>
    </source>
</evidence>
<dbReference type="UniPathway" id="UPA00379">
    <property type="reaction ID" value="UER00549"/>
</dbReference>
<dbReference type="STRING" id="570519.SAMN04488116_2160"/>
<evidence type="ECO:0000256" key="5">
    <source>
        <dbReference type="ARBA" id="ARBA00049269"/>
    </source>
</evidence>
<evidence type="ECO:0000256" key="1">
    <source>
        <dbReference type="ARBA" id="ARBA00005113"/>
    </source>
</evidence>
<dbReference type="InterPro" id="IPR001106">
    <property type="entry name" value="Aromatic_Lyase"/>
</dbReference>
<name>A0A1M5LZC9_9FLAO</name>
<dbReference type="InterPro" id="IPR008948">
    <property type="entry name" value="L-Aspartase-like"/>
</dbReference>
<dbReference type="SUPFAM" id="SSF48557">
    <property type="entry name" value="L-aspartase-like"/>
    <property type="match status" value="1"/>
</dbReference>
<protein>
    <recommendedName>
        <fullName evidence="2 6">Histidine ammonia-lyase</fullName>
        <ecNumber evidence="2 6">4.3.1.3</ecNumber>
    </recommendedName>
</protein>
<dbReference type="InterPro" id="IPR005921">
    <property type="entry name" value="HutH"/>
</dbReference>
<dbReference type="FunFam" id="1.20.200.10:FF:000003">
    <property type="entry name" value="Histidine ammonia-lyase"/>
    <property type="match status" value="1"/>
</dbReference>
<dbReference type="EC" id="4.3.1.3" evidence="2 6"/>
<dbReference type="Gene3D" id="1.10.275.10">
    <property type="entry name" value="Fumarase/aspartase (N-terminal domain)"/>
    <property type="match status" value="1"/>
</dbReference>
<dbReference type="GO" id="GO:0019557">
    <property type="term" value="P:L-histidine catabolic process to glutamate and formate"/>
    <property type="evidence" value="ECO:0007669"/>
    <property type="project" value="UniProtKB-UniPathway"/>
</dbReference>
<dbReference type="FunFam" id="1.10.275.10:FF:000005">
    <property type="entry name" value="Histidine ammonia-lyase"/>
    <property type="match status" value="1"/>
</dbReference>
<evidence type="ECO:0000256" key="7">
    <source>
        <dbReference type="RuleBase" id="RU003954"/>
    </source>
</evidence>
<evidence type="ECO:0000256" key="3">
    <source>
        <dbReference type="ARBA" id="ARBA00022808"/>
    </source>
</evidence>
<evidence type="ECO:0000256" key="8">
    <source>
        <dbReference type="RuleBase" id="RU004479"/>
    </source>
</evidence>
<accession>A0A1M5LZC9</accession>
<evidence type="ECO:0000256" key="4">
    <source>
        <dbReference type="ARBA" id="ARBA00023239"/>
    </source>
</evidence>
<keyword evidence="4 7" id="KW-0456">Lyase</keyword>
<dbReference type="EMBL" id="FQWL01000003">
    <property type="protein sequence ID" value="SHG70039.1"/>
    <property type="molecule type" value="Genomic_DNA"/>
</dbReference>
<sequence length="542" mass="59410">MVIIKLSWYLYLFNVLIMQLPETFHFGEEHLTAGIALGIAKGAVKGVFSENCLQKVRTSSQRVENIVAKGDTVYGINTGFGPLCNTKISREDTKILQSNILQSHSVGVGEPISQKLAKLMLILKIHALAKGYSGIAETTLQRMLWHLENDAIPVVPSQGSVGASGDLAPLSHLFLPLIGLGKVDYKGEVIPTGELFVKTGLKPLELGPKEGLALINGTQFIAAHAVLVLQKLQYALRHADIIGAMMLEGLQGSMKPFHEKLHEVRPFKGNQHVAGRIRTLLQGSEILEDHIDCERVQDPYSLRCMPQVHGASRNAWLHLKELLEVELNSVTDNPVIIDDELTISGGNFHGQPLAMALDYAALAASELGNISDRRIYLALEGNSPGVPKLLMQDTGINSGYMILQYTSAALASENKSLCFPASADSIPTSLGQEDHVSMGSISGRKALQIIENVEKILSIELLTAAQAFEYRKPLKSGVVLDEIHKFIRTKVSFAENDRVFADDIEMGIATIQKGEIIDLVEGVMKRKNLEWNTPHQEAFETY</sequence>
<comment type="catalytic activity">
    <reaction evidence="5 8">
        <text>L-histidine = trans-urocanate + NH4(+)</text>
        <dbReference type="Rhea" id="RHEA:21232"/>
        <dbReference type="ChEBI" id="CHEBI:17771"/>
        <dbReference type="ChEBI" id="CHEBI:28938"/>
        <dbReference type="ChEBI" id="CHEBI:57595"/>
        <dbReference type="EC" id="4.3.1.3"/>
    </reaction>
</comment>
<comment type="pathway">
    <text evidence="1 8">Amino-acid degradation; L-histidine degradation into L-glutamate; N-formimidoyl-L-glutamate from L-histidine: step 1/3.</text>
</comment>
<dbReference type="PANTHER" id="PTHR10362">
    <property type="entry name" value="HISTIDINE AMMONIA-LYASE"/>
    <property type="match status" value="1"/>
</dbReference>
<dbReference type="NCBIfam" id="NF006871">
    <property type="entry name" value="PRK09367.1"/>
    <property type="match status" value="1"/>
</dbReference>
<comment type="subcellular location">
    <subcellularLocation>
        <location evidence="9">Cytoplasm</location>
    </subcellularLocation>
</comment>
<dbReference type="GO" id="GO:0004397">
    <property type="term" value="F:histidine ammonia-lyase activity"/>
    <property type="evidence" value="ECO:0007669"/>
    <property type="project" value="UniProtKB-UniRule"/>
</dbReference>
<dbReference type="NCBIfam" id="TIGR01225">
    <property type="entry name" value="hutH"/>
    <property type="match status" value="1"/>
</dbReference>
<dbReference type="Pfam" id="PF00221">
    <property type="entry name" value="Lyase_aromatic"/>
    <property type="match status" value="1"/>
</dbReference>
<evidence type="ECO:0000256" key="9">
    <source>
        <dbReference type="RuleBase" id="RU004480"/>
    </source>
</evidence>
<dbReference type="Proteomes" id="UP000184532">
    <property type="component" value="Unassembled WGS sequence"/>
</dbReference>
<dbReference type="InterPro" id="IPR024083">
    <property type="entry name" value="Fumarase/histidase_N"/>
</dbReference>
<dbReference type="InterPro" id="IPR022313">
    <property type="entry name" value="Phe/His_NH3-lyase_AS"/>
</dbReference>
<proteinExistence type="inferred from homology"/>
<keyword evidence="11" id="KW-1185">Reference proteome</keyword>
<gene>
    <name evidence="10" type="ORF">SAMN04488116_2160</name>
</gene>
<dbReference type="CDD" id="cd00332">
    <property type="entry name" value="PAL-HAL"/>
    <property type="match status" value="1"/>
</dbReference>
<dbReference type="PROSITE" id="PS00488">
    <property type="entry name" value="PAL_HISTIDASE"/>
    <property type="match status" value="1"/>
</dbReference>
<dbReference type="GO" id="GO:0019556">
    <property type="term" value="P:L-histidine catabolic process to glutamate and formamide"/>
    <property type="evidence" value="ECO:0007669"/>
    <property type="project" value="UniProtKB-UniPathway"/>
</dbReference>
<dbReference type="GO" id="GO:0005737">
    <property type="term" value="C:cytoplasm"/>
    <property type="evidence" value="ECO:0007669"/>
    <property type="project" value="UniProtKB-SubCell"/>
</dbReference>
<evidence type="ECO:0000313" key="11">
    <source>
        <dbReference type="Proteomes" id="UP000184532"/>
    </source>
</evidence>
<reference evidence="11" key="1">
    <citation type="submission" date="2016-11" db="EMBL/GenBank/DDBJ databases">
        <authorList>
            <person name="Varghese N."/>
            <person name="Submissions S."/>
        </authorList>
    </citation>
    <scope>NUCLEOTIDE SEQUENCE [LARGE SCALE GENOMIC DNA]</scope>
    <source>
        <strain evidence="11">DSM 22638</strain>
    </source>
</reference>
<comment type="similarity">
    <text evidence="7">Belongs to the PAL/histidase family.</text>
</comment>
<keyword evidence="3 8" id="KW-0369">Histidine metabolism</keyword>
<dbReference type="Gene3D" id="1.20.200.10">
    <property type="entry name" value="Fumarase/aspartase (Central domain)"/>
    <property type="match status" value="1"/>
</dbReference>